<sequence length="123" mass="13388">MTDTTLDDSPMLLTVDEAAGRLRVHATTLRKLIADKELGCVRIGRKVMVTPDQITEFIDENRKAAVRPEPPTPEEAAAAVVLAEAELEAARTVAIAAMTARAKERAENPWGRSIRGKRRVTAA</sequence>
<accession>A0A0U5BL72</accession>
<dbReference type="InterPro" id="IPR041657">
    <property type="entry name" value="HTH_17"/>
</dbReference>
<reference evidence="2 3" key="2">
    <citation type="submission" date="2016-01" db="EMBL/GenBank/DDBJ databases">
        <title>Microcella alkaliphila JAM AC0309 whole genome shotgun sequence.</title>
        <authorList>
            <person name="Kurata A."/>
            <person name="Hirose Y."/>
            <person name="Kishimoto N."/>
            <person name="Kobayashi T."/>
        </authorList>
    </citation>
    <scope>NUCLEOTIDE SEQUENCE [LARGE SCALE GENOMIC DNA]</scope>
    <source>
        <strain evidence="2 3">JAM AC0309</strain>
    </source>
</reference>
<dbReference type="RefSeq" id="WP_096421393.1">
    <property type="nucleotide sequence ID" value="NZ_AP017315.1"/>
</dbReference>
<dbReference type="Proteomes" id="UP000218965">
    <property type="component" value="Chromosome"/>
</dbReference>
<dbReference type="AlphaFoldDB" id="A0A0U5BL72"/>
<dbReference type="InterPro" id="IPR010093">
    <property type="entry name" value="SinI_DNA-bd"/>
</dbReference>
<protein>
    <recommendedName>
        <fullName evidence="1">Helix-turn-helix domain-containing protein</fullName>
    </recommendedName>
</protein>
<evidence type="ECO:0000313" key="2">
    <source>
        <dbReference type="EMBL" id="BAU32293.1"/>
    </source>
</evidence>
<gene>
    <name evidence="2" type="ORF">MalAC0309_1440</name>
</gene>
<evidence type="ECO:0000313" key="3">
    <source>
        <dbReference type="Proteomes" id="UP000218965"/>
    </source>
</evidence>
<organism evidence="2 3">
    <name type="scientific">Microcella alkaliphila</name>
    <dbReference type="NCBI Taxonomy" id="279828"/>
    <lineage>
        <taxon>Bacteria</taxon>
        <taxon>Bacillati</taxon>
        <taxon>Actinomycetota</taxon>
        <taxon>Actinomycetes</taxon>
        <taxon>Micrococcales</taxon>
        <taxon>Microbacteriaceae</taxon>
        <taxon>Microcella</taxon>
    </lineage>
</organism>
<dbReference type="EMBL" id="AP017315">
    <property type="protein sequence ID" value="BAU32293.1"/>
    <property type="molecule type" value="Genomic_DNA"/>
</dbReference>
<dbReference type="Pfam" id="PF12728">
    <property type="entry name" value="HTH_17"/>
    <property type="match status" value="1"/>
</dbReference>
<dbReference type="KEGG" id="malk:MalAC0309_1440"/>
<proteinExistence type="predicted"/>
<dbReference type="NCBIfam" id="TIGR01764">
    <property type="entry name" value="excise"/>
    <property type="match status" value="1"/>
</dbReference>
<dbReference type="OrthoDB" id="3989267at2"/>
<evidence type="ECO:0000259" key="1">
    <source>
        <dbReference type="Pfam" id="PF12728"/>
    </source>
</evidence>
<feature type="domain" description="Helix-turn-helix" evidence="1">
    <location>
        <begin position="12"/>
        <end position="62"/>
    </location>
</feature>
<dbReference type="GO" id="GO:0003677">
    <property type="term" value="F:DNA binding"/>
    <property type="evidence" value="ECO:0007669"/>
    <property type="project" value="InterPro"/>
</dbReference>
<reference evidence="3" key="1">
    <citation type="submission" date="2015-12" db="EMBL/GenBank/DDBJ databases">
        <authorList>
            <person name="Shamseldin A."/>
            <person name="Moawad H."/>
            <person name="Abd El-Rahim W.M."/>
            <person name="Sadowsky M.J."/>
        </authorList>
    </citation>
    <scope>NUCLEOTIDE SEQUENCE [LARGE SCALE GENOMIC DNA]</scope>
    <source>
        <strain evidence="3">JAM AC0309</strain>
    </source>
</reference>
<name>A0A0U5BL72_9MICO</name>